<organism evidence="1 2">
    <name type="scientific">Caballeronia sordidicola</name>
    <name type="common">Burkholderia sordidicola</name>
    <dbReference type="NCBI Taxonomy" id="196367"/>
    <lineage>
        <taxon>Bacteria</taxon>
        <taxon>Pseudomonadati</taxon>
        <taxon>Pseudomonadota</taxon>
        <taxon>Betaproteobacteria</taxon>
        <taxon>Burkholderiales</taxon>
        <taxon>Burkholderiaceae</taxon>
        <taxon>Caballeronia</taxon>
    </lineage>
</organism>
<dbReference type="InterPro" id="IPR023214">
    <property type="entry name" value="HAD_sf"/>
</dbReference>
<reference evidence="1 2" key="1">
    <citation type="submission" date="2017-03" db="EMBL/GenBank/DDBJ databases">
        <title>Genome analysis of strain PAMC 26510.</title>
        <authorList>
            <person name="Oh H.-M."/>
            <person name="Yang J.-A."/>
        </authorList>
    </citation>
    <scope>NUCLEOTIDE SEQUENCE [LARGE SCALE GENOMIC DNA]</scope>
    <source>
        <strain evidence="1 2">PAMC 26510</strain>
    </source>
</reference>
<gene>
    <name evidence="1" type="ORF">PAMC26510_01600</name>
</gene>
<sequence length="137" mass="15389">MSKLPFDAVLFDCDGVLVDSELITNRVLSEMLGELGWRLSVEETMRIFIGKAVKDEAADRSQYRRAAYGGVARAVPGAAQCGARARAGRYRWSAFSRRNAAPGARWTHCSGLRRRPLQGRDATDEGRHDRLFQWPCF</sequence>
<comment type="caution">
    <text evidence="1">The sequence shown here is derived from an EMBL/GenBank/DDBJ whole genome shotgun (WGS) entry which is preliminary data.</text>
</comment>
<dbReference type="SUPFAM" id="SSF56784">
    <property type="entry name" value="HAD-like"/>
    <property type="match status" value="1"/>
</dbReference>
<dbReference type="Proteomes" id="UP000194546">
    <property type="component" value="Unassembled WGS sequence"/>
</dbReference>
<name>A0A242N9G3_CABSO</name>
<dbReference type="Gene3D" id="3.40.50.1000">
    <property type="entry name" value="HAD superfamily/HAD-like"/>
    <property type="match status" value="1"/>
</dbReference>
<dbReference type="InterPro" id="IPR023198">
    <property type="entry name" value="PGP-like_dom2"/>
</dbReference>
<dbReference type="AlphaFoldDB" id="A0A242N9G3"/>
<evidence type="ECO:0000313" key="2">
    <source>
        <dbReference type="Proteomes" id="UP000194546"/>
    </source>
</evidence>
<accession>A0A242N9G3</accession>
<dbReference type="InterPro" id="IPR036412">
    <property type="entry name" value="HAD-like_sf"/>
</dbReference>
<evidence type="ECO:0000313" key="1">
    <source>
        <dbReference type="EMBL" id="OTP80311.1"/>
    </source>
</evidence>
<protein>
    <submittedName>
        <fullName evidence="1">Putative phosphatase YieH</fullName>
    </submittedName>
</protein>
<dbReference type="Gene3D" id="1.10.150.240">
    <property type="entry name" value="Putative phosphatase, domain 2"/>
    <property type="match status" value="1"/>
</dbReference>
<proteinExistence type="predicted"/>
<dbReference type="EMBL" id="NBTY01000006">
    <property type="protein sequence ID" value="OTP80311.1"/>
    <property type="molecule type" value="Genomic_DNA"/>
</dbReference>